<keyword evidence="3" id="KW-1185">Reference proteome</keyword>
<organism evidence="2 3">
    <name type="scientific">Pleomassaria siparia CBS 279.74</name>
    <dbReference type="NCBI Taxonomy" id="1314801"/>
    <lineage>
        <taxon>Eukaryota</taxon>
        <taxon>Fungi</taxon>
        <taxon>Dikarya</taxon>
        <taxon>Ascomycota</taxon>
        <taxon>Pezizomycotina</taxon>
        <taxon>Dothideomycetes</taxon>
        <taxon>Pleosporomycetidae</taxon>
        <taxon>Pleosporales</taxon>
        <taxon>Pleomassariaceae</taxon>
        <taxon>Pleomassaria</taxon>
    </lineage>
</organism>
<dbReference type="EMBL" id="MU005771">
    <property type="protein sequence ID" value="KAF2708994.1"/>
    <property type="molecule type" value="Genomic_DNA"/>
</dbReference>
<name>A0A6G1K850_9PLEO</name>
<dbReference type="OrthoDB" id="5125733at2759"/>
<proteinExistence type="predicted"/>
<accession>A0A6G1K850</accession>
<dbReference type="PANTHER" id="PTHR33112:SF16">
    <property type="entry name" value="HETEROKARYON INCOMPATIBILITY DOMAIN-CONTAINING PROTEIN"/>
    <property type="match status" value="1"/>
</dbReference>
<dbReference type="Pfam" id="PF06985">
    <property type="entry name" value="HET"/>
    <property type="match status" value="1"/>
</dbReference>
<reference evidence="2" key="1">
    <citation type="journal article" date="2020" name="Stud. Mycol.">
        <title>101 Dothideomycetes genomes: a test case for predicting lifestyles and emergence of pathogens.</title>
        <authorList>
            <person name="Haridas S."/>
            <person name="Albert R."/>
            <person name="Binder M."/>
            <person name="Bloem J."/>
            <person name="Labutti K."/>
            <person name="Salamov A."/>
            <person name="Andreopoulos B."/>
            <person name="Baker S."/>
            <person name="Barry K."/>
            <person name="Bills G."/>
            <person name="Bluhm B."/>
            <person name="Cannon C."/>
            <person name="Castanera R."/>
            <person name="Culley D."/>
            <person name="Daum C."/>
            <person name="Ezra D."/>
            <person name="Gonzalez J."/>
            <person name="Henrissat B."/>
            <person name="Kuo A."/>
            <person name="Liang C."/>
            <person name="Lipzen A."/>
            <person name="Lutzoni F."/>
            <person name="Magnuson J."/>
            <person name="Mondo S."/>
            <person name="Nolan M."/>
            <person name="Ohm R."/>
            <person name="Pangilinan J."/>
            <person name="Park H.-J."/>
            <person name="Ramirez L."/>
            <person name="Alfaro M."/>
            <person name="Sun H."/>
            <person name="Tritt A."/>
            <person name="Yoshinaga Y."/>
            <person name="Zwiers L.-H."/>
            <person name="Turgeon B."/>
            <person name="Goodwin S."/>
            <person name="Spatafora J."/>
            <person name="Crous P."/>
            <person name="Grigoriev I."/>
        </authorList>
    </citation>
    <scope>NUCLEOTIDE SEQUENCE</scope>
    <source>
        <strain evidence="2">CBS 279.74</strain>
    </source>
</reference>
<dbReference type="PANTHER" id="PTHR33112">
    <property type="entry name" value="DOMAIN PROTEIN, PUTATIVE-RELATED"/>
    <property type="match status" value="1"/>
</dbReference>
<evidence type="ECO:0000313" key="2">
    <source>
        <dbReference type="EMBL" id="KAF2708994.1"/>
    </source>
</evidence>
<dbReference type="InterPro" id="IPR010730">
    <property type="entry name" value="HET"/>
</dbReference>
<dbReference type="AlphaFoldDB" id="A0A6G1K850"/>
<evidence type="ECO:0000313" key="3">
    <source>
        <dbReference type="Proteomes" id="UP000799428"/>
    </source>
</evidence>
<dbReference type="Proteomes" id="UP000799428">
    <property type="component" value="Unassembled WGS sequence"/>
</dbReference>
<feature type="domain" description="Heterokaryon incompatibility" evidence="1">
    <location>
        <begin position="215"/>
        <end position="382"/>
    </location>
</feature>
<gene>
    <name evidence="2" type="ORF">K504DRAFT_502996</name>
</gene>
<protein>
    <submittedName>
        <fullName evidence="2">HET-domain-containing protein</fullName>
    </submittedName>
</protein>
<sequence length="697" mass="79409">MSSSPGHFAPNVPALYSSLHQVKSLVCDRCWNQVFNTANYQRMCLAERDTNNSNQHYTSTTKTTAGYVQGSSKNGCSWCAFLWTFLSRIDESQHDIVYNARLSYSGPDPTAHNGTNKFYFTLDSNLGRGWSLLLSAYTLRHDKAARYVTARPLQRNVSSPEASKQITSWIQDCGHHESCLSQAHVELPKRVIQVNPKENQGQPRLMFSNGLKGKYAALSYSWGAVPSRFLTTANIEEYTRGIDMEKIPLTIRDAILVAESISIDYIWIDALCIVQDSQEDKVSQLAKMESIYRNSLVTIVAAIFKDVNNGFLQDRVDKPLSDKPCGIWTDRRSDGLQKLPWTIPFRIDDGVFGTMTLECTDCETTYDESKEVVNKRAWTVQEQLMAPRLLFYGSHTLQWRCRAGTRNLDNAAHVEKYTQSTVTALSHQRKTQRESLLRWLHIVEMYSSREISLPSDKLPALAGIAKEVSILLGPSYYAGIWGDNNLVRQLSWYTYANESRPTAPKDYRAPTWSWASVQGPVVMRTWDEDFDKEEDDPKPVCEVLRIATTLKNSTLPFGEVNSGHLILRGKIRQGWLIESKEEDEDHTIVWCSENISSGAAAEADHIEWVKRDEQAEMEDPESFQERIQQNPWARARYDTMRTSSPILVTCVLLYEDFGLILSMNNQERTYQRIGSFDNTLTQMSGFEYSLTEEITII</sequence>
<evidence type="ECO:0000259" key="1">
    <source>
        <dbReference type="Pfam" id="PF06985"/>
    </source>
</evidence>